<dbReference type="Pfam" id="PF13432">
    <property type="entry name" value="TPR_16"/>
    <property type="match status" value="3"/>
</dbReference>
<gene>
    <name evidence="3" type="ORF">MNBD_ALPHA09-1535</name>
</gene>
<evidence type="ECO:0000256" key="1">
    <source>
        <dbReference type="ARBA" id="ARBA00022737"/>
    </source>
</evidence>
<accession>A0A3B0TRE9</accession>
<dbReference type="InterPro" id="IPR050498">
    <property type="entry name" value="Ycf3"/>
</dbReference>
<sequence>MTAVTSLAISGSLVFTALMLFHGPAQASVQSCRAFTEKGVHASALVACSAVINKSGTRPATKAAALFYRANSRYSTRDIAGALNDINASLDLVPDFGPAIALRAAIRLQTGDTRGAGADLDRAIALGQNGTDLRSRRGILRLSTGDLEGAVEDLEAVVAAAPRDAIAHLRLAIALNELGRNGPALDAANRAVELNRDYADAYGVRAKIKSERGDLDGALEDFARAETGAARGTRYLIGKADILARSGRADEALATIAAVLATEPKSRTAAVLKADILQSAGRVAEARAALGELARSDPALAVRNARLALSIGDFDAAAADYTTAIALDPTLAAAHFERGQVYFKTGKWARAIADFDTALASDAGFAKRRLHYLRGKARYRSGDLEGAVADFSADLAIAETADGHLWRALAFTDLGEFGLALEDATQLVAMAPERARAHAVLGDVLLKAGRLAQGRKAHEKALAIDPGFAPSLQRMVELGAAE</sequence>
<name>A0A3B0TRE9_9ZZZZ</name>
<dbReference type="PANTHER" id="PTHR44858:SF1">
    <property type="entry name" value="UDP-N-ACETYLGLUCOSAMINE--PEPTIDE N-ACETYLGLUCOSAMINYLTRANSFERASE SPINDLY-RELATED"/>
    <property type="match status" value="1"/>
</dbReference>
<dbReference type="EMBL" id="UOEM01000079">
    <property type="protein sequence ID" value="VAW14789.1"/>
    <property type="molecule type" value="Genomic_DNA"/>
</dbReference>
<dbReference type="InterPro" id="IPR011990">
    <property type="entry name" value="TPR-like_helical_dom_sf"/>
</dbReference>
<keyword evidence="2" id="KW-0802">TPR repeat</keyword>
<organism evidence="3">
    <name type="scientific">hydrothermal vent metagenome</name>
    <dbReference type="NCBI Taxonomy" id="652676"/>
    <lineage>
        <taxon>unclassified sequences</taxon>
        <taxon>metagenomes</taxon>
        <taxon>ecological metagenomes</taxon>
    </lineage>
</organism>
<dbReference type="Pfam" id="PF14559">
    <property type="entry name" value="TPR_19"/>
    <property type="match status" value="1"/>
</dbReference>
<dbReference type="InterPro" id="IPR019734">
    <property type="entry name" value="TPR_rpt"/>
</dbReference>
<dbReference type="Gene3D" id="1.25.40.10">
    <property type="entry name" value="Tetratricopeptide repeat domain"/>
    <property type="match status" value="5"/>
</dbReference>
<reference evidence="3" key="1">
    <citation type="submission" date="2018-06" db="EMBL/GenBank/DDBJ databases">
        <authorList>
            <person name="Zhirakovskaya E."/>
        </authorList>
    </citation>
    <scope>NUCLEOTIDE SEQUENCE</scope>
</reference>
<dbReference type="PANTHER" id="PTHR44858">
    <property type="entry name" value="TETRATRICOPEPTIDE REPEAT PROTEIN 6"/>
    <property type="match status" value="1"/>
</dbReference>
<dbReference type="SMART" id="SM00028">
    <property type="entry name" value="TPR"/>
    <property type="match status" value="9"/>
</dbReference>
<keyword evidence="1" id="KW-0677">Repeat</keyword>
<protein>
    <submittedName>
        <fullName evidence="3">Uncharacterized protein</fullName>
    </submittedName>
</protein>
<evidence type="ECO:0000256" key="2">
    <source>
        <dbReference type="ARBA" id="ARBA00022803"/>
    </source>
</evidence>
<dbReference type="SUPFAM" id="SSF48452">
    <property type="entry name" value="TPR-like"/>
    <property type="match status" value="2"/>
</dbReference>
<dbReference type="PROSITE" id="PS50005">
    <property type="entry name" value="TPR"/>
    <property type="match status" value="2"/>
</dbReference>
<proteinExistence type="predicted"/>
<evidence type="ECO:0000313" key="3">
    <source>
        <dbReference type="EMBL" id="VAW14789.1"/>
    </source>
</evidence>
<dbReference type="AlphaFoldDB" id="A0A3B0TRE9"/>